<dbReference type="Proteomes" id="UP000077266">
    <property type="component" value="Unassembled WGS sequence"/>
</dbReference>
<protein>
    <submittedName>
        <fullName evidence="1">Uncharacterized protein</fullName>
    </submittedName>
</protein>
<gene>
    <name evidence="1" type="ORF">EXIGLDRAFT_790962</name>
</gene>
<proteinExistence type="predicted"/>
<sequence length="264" mass="30461">MYSLFSGEDVMLYLRRDCHTETELRLSVPKVARWGDRRLRGELRKPAVGKRGEFRITRFARRPHRRSSQRNTLSDVKLPLDSAHHRALNLVAFPHKVHISPTHRQAVSMPIVLANILRYVPMHPHSTVLPHHHRLCLESFSGTPGWDLFMMGSSFFCSTTPNRRQIPRVVNLLPLPGFKLRVPCGLARLRPLLSPIPGTLLYNALDERFRDHDILNPVLSTVAFKIGHLSVRPSSRFSLQFTLWAMFDRVLMYTAVPLYSSRLY</sequence>
<organism evidence="1 2">
    <name type="scientific">Exidia glandulosa HHB12029</name>
    <dbReference type="NCBI Taxonomy" id="1314781"/>
    <lineage>
        <taxon>Eukaryota</taxon>
        <taxon>Fungi</taxon>
        <taxon>Dikarya</taxon>
        <taxon>Basidiomycota</taxon>
        <taxon>Agaricomycotina</taxon>
        <taxon>Agaricomycetes</taxon>
        <taxon>Auriculariales</taxon>
        <taxon>Exidiaceae</taxon>
        <taxon>Exidia</taxon>
    </lineage>
</organism>
<evidence type="ECO:0000313" key="1">
    <source>
        <dbReference type="EMBL" id="KZV78039.1"/>
    </source>
</evidence>
<dbReference type="InParanoid" id="A0A165YZB8"/>
<name>A0A165YZB8_EXIGL</name>
<accession>A0A165YZB8</accession>
<dbReference type="AlphaFoldDB" id="A0A165YZB8"/>
<reference evidence="1 2" key="1">
    <citation type="journal article" date="2016" name="Mol. Biol. Evol.">
        <title>Comparative Genomics of Early-Diverging Mushroom-Forming Fungi Provides Insights into the Origins of Lignocellulose Decay Capabilities.</title>
        <authorList>
            <person name="Nagy L.G."/>
            <person name="Riley R."/>
            <person name="Tritt A."/>
            <person name="Adam C."/>
            <person name="Daum C."/>
            <person name="Floudas D."/>
            <person name="Sun H."/>
            <person name="Yadav J.S."/>
            <person name="Pangilinan J."/>
            <person name="Larsson K.H."/>
            <person name="Matsuura K."/>
            <person name="Barry K."/>
            <person name="Labutti K."/>
            <person name="Kuo R."/>
            <person name="Ohm R.A."/>
            <person name="Bhattacharya S.S."/>
            <person name="Shirouzu T."/>
            <person name="Yoshinaga Y."/>
            <person name="Martin F.M."/>
            <person name="Grigoriev I.V."/>
            <person name="Hibbett D.S."/>
        </authorList>
    </citation>
    <scope>NUCLEOTIDE SEQUENCE [LARGE SCALE GENOMIC DNA]</scope>
    <source>
        <strain evidence="1 2">HHB12029</strain>
    </source>
</reference>
<feature type="non-terminal residue" evidence="1">
    <location>
        <position position="264"/>
    </location>
</feature>
<keyword evidence="2" id="KW-1185">Reference proteome</keyword>
<dbReference type="EMBL" id="KV427188">
    <property type="protein sequence ID" value="KZV78039.1"/>
    <property type="molecule type" value="Genomic_DNA"/>
</dbReference>
<evidence type="ECO:0000313" key="2">
    <source>
        <dbReference type="Proteomes" id="UP000077266"/>
    </source>
</evidence>